<comment type="caution">
    <text evidence="18">The sequence shown here is derived from an EMBL/GenBank/DDBJ whole genome shotgun (WGS) entry which is preliminary data.</text>
</comment>
<evidence type="ECO:0000256" key="3">
    <source>
        <dbReference type="ARBA" id="ARBA00011073"/>
    </source>
</evidence>
<feature type="domain" description="Inhibitor I9" evidence="16">
    <location>
        <begin position="38"/>
        <end position="115"/>
    </location>
</feature>
<dbReference type="PANTHER" id="PTHR10795">
    <property type="entry name" value="PROPROTEIN CONVERTASE SUBTILISIN/KEXIN"/>
    <property type="match status" value="1"/>
</dbReference>
<evidence type="ECO:0000256" key="10">
    <source>
        <dbReference type="ARBA" id="ARBA00023180"/>
    </source>
</evidence>
<feature type="domain" description="Subtilisin-like protease fibronectin type-III" evidence="17">
    <location>
        <begin position="646"/>
        <end position="745"/>
    </location>
</feature>
<dbReference type="Pfam" id="PF02225">
    <property type="entry name" value="PA"/>
    <property type="match status" value="1"/>
</dbReference>
<dbReference type="GO" id="GO:0006508">
    <property type="term" value="P:proteolysis"/>
    <property type="evidence" value="ECO:0007669"/>
    <property type="project" value="UniProtKB-KW"/>
</dbReference>
<dbReference type="InterPro" id="IPR034197">
    <property type="entry name" value="Peptidases_S8_3"/>
</dbReference>
<evidence type="ECO:0000256" key="13">
    <source>
        <dbReference type="SAM" id="SignalP"/>
    </source>
</evidence>
<dbReference type="Gene3D" id="2.60.40.2310">
    <property type="match status" value="1"/>
</dbReference>
<comment type="function">
    <text evidence="1">Required for arbuscular mycorrhiza (AM) development during AM symbiosis with AM fungi (e.g. Glomeromycota intraradices).</text>
</comment>
<protein>
    <submittedName>
        <fullName evidence="18">Uncharacterized protein</fullName>
    </submittedName>
</protein>
<evidence type="ECO:0000256" key="11">
    <source>
        <dbReference type="PIRSR" id="PIRSR615500-1"/>
    </source>
</evidence>
<feature type="chain" id="PRO_5041955311" evidence="13">
    <location>
        <begin position="24"/>
        <end position="748"/>
    </location>
</feature>
<dbReference type="GO" id="GO:0009610">
    <property type="term" value="P:response to symbiotic fungus"/>
    <property type="evidence" value="ECO:0007669"/>
    <property type="project" value="UniProtKB-ARBA"/>
</dbReference>
<evidence type="ECO:0000256" key="5">
    <source>
        <dbReference type="ARBA" id="ARBA00022525"/>
    </source>
</evidence>
<dbReference type="Gene3D" id="3.40.50.200">
    <property type="entry name" value="Peptidase S8/S53 domain"/>
    <property type="match status" value="1"/>
</dbReference>
<dbReference type="PROSITE" id="PS00136">
    <property type="entry name" value="SUBTILASE_ASP"/>
    <property type="match status" value="1"/>
</dbReference>
<proteinExistence type="inferred from homology"/>
<reference evidence="18" key="1">
    <citation type="submission" date="2023-10" db="EMBL/GenBank/DDBJ databases">
        <title>Chromosome-level genome of the transformable northern wattle, Acacia crassicarpa.</title>
        <authorList>
            <person name="Massaro I."/>
            <person name="Sinha N.R."/>
            <person name="Poethig S."/>
            <person name="Leichty A.R."/>
        </authorList>
    </citation>
    <scope>NUCLEOTIDE SEQUENCE</scope>
    <source>
        <strain evidence="18">Acra3RX</strain>
        <tissue evidence="18">Leaf</tissue>
    </source>
</reference>
<keyword evidence="9 12" id="KW-0720">Serine protease</keyword>
<dbReference type="InterPro" id="IPR037045">
    <property type="entry name" value="S8pro/Inhibitor_I9_sf"/>
</dbReference>
<feature type="signal peptide" evidence="13">
    <location>
        <begin position="1"/>
        <end position="23"/>
    </location>
</feature>
<evidence type="ECO:0000313" key="18">
    <source>
        <dbReference type="EMBL" id="KAK4262691.1"/>
    </source>
</evidence>
<dbReference type="InterPro" id="IPR046450">
    <property type="entry name" value="PA_dom_sf"/>
</dbReference>
<dbReference type="InterPro" id="IPR003137">
    <property type="entry name" value="PA_domain"/>
</dbReference>
<name>A0AAE1MJH9_9FABA</name>
<dbReference type="AlphaFoldDB" id="A0AAE1MJH9"/>
<feature type="active site" description="Charge relay system" evidence="11 12">
    <location>
        <position position="208"/>
    </location>
</feature>
<comment type="similarity">
    <text evidence="3 12">Belongs to the peptidase S8 family.</text>
</comment>
<dbReference type="SUPFAM" id="SSF52025">
    <property type="entry name" value="PA domain"/>
    <property type="match status" value="1"/>
</dbReference>
<gene>
    <name evidence="18" type="ORF">QN277_028223</name>
</gene>
<feature type="domain" description="PA" evidence="15">
    <location>
        <begin position="367"/>
        <end position="454"/>
    </location>
</feature>
<accession>A0AAE1MJH9</accession>
<dbReference type="PROSITE" id="PS51892">
    <property type="entry name" value="SUBTILASE"/>
    <property type="match status" value="1"/>
</dbReference>
<dbReference type="Pfam" id="PF00082">
    <property type="entry name" value="Peptidase_S8"/>
    <property type="match status" value="1"/>
</dbReference>
<organism evidence="18 19">
    <name type="scientific">Acacia crassicarpa</name>
    <name type="common">northern wattle</name>
    <dbReference type="NCBI Taxonomy" id="499986"/>
    <lineage>
        <taxon>Eukaryota</taxon>
        <taxon>Viridiplantae</taxon>
        <taxon>Streptophyta</taxon>
        <taxon>Embryophyta</taxon>
        <taxon>Tracheophyta</taxon>
        <taxon>Spermatophyta</taxon>
        <taxon>Magnoliopsida</taxon>
        <taxon>eudicotyledons</taxon>
        <taxon>Gunneridae</taxon>
        <taxon>Pentapetalae</taxon>
        <taxon>rosids</taxon>
        <taxon>fabids</taxon>
        <taxon>Fabales</taxon>
        <taxon>Fabaceae</taxon>
        <taxon>Caesalpinioideae</taxon>
        <taxon>mimosoid clade</taxon>
        <taxon>Acacieae</taxon>
        <taxon>Acacia</taxon>
    </lineage>
</organism>
<dbReference type="InterPro" id="IPR023827">
    <property type="entry name" value="Peptidase_S8_Asp-AS"/>
</dbReference>
<evidence type="ECO:0000259" key="14">
    <source>
        <dbReference type="Pfam" id="PF00082"/>
    </source>
</evidence>
<evidence type="ECO:0000256" key="12">
    <source>
        <dbReference type="PROSITE-ProRule" id="PRU01240"/>
    </source>
</evidence>
<evidence type="ECO:0000256" key="1">
    <source>
        <dbReference type="ARBA" id="ARBA00002076"/>
    </source>
</evidence>
<dbReference type="InterPro" id="IPR000209">
    <property type="entry name" value="Peptidase_S8/S53_dom"/>
</dbReference>
<evidence type="ECO:0000259" key="17">
    <source>
        <dbReference type="Pfam" id="PF17766"/>
    </source>
</evidence>
<dbReference type="InterPro" id="IPR036852">
    <property type="entry name" value="Peptidase_S8/S53_dom_sf"/>
</dbReference>
<dbReference type="InterPro" id="IPR045051">
    <property type="entry name" value="SBT"/>
</dbReference>
<dbReference type="CDD" id="cd02120">
    <property type="entry name" value="PA_subtilisin_like"/>
    <property type="match status" value="1"/>
</dbReference>
<dbReference type="Proteomes" id="UP001293593">
    <property type="component" value="Unassembled WGS sequence"/>
</dbReference>
<dbReference type="Pfam" id="PF05922">
    <property type="entry name" value="Inhibitor_I9"/>
    <property type="match status" value="1"/>
</dbReference>
<keyword evidence="6 12" id="KW-0645">Protease</keyword>
<keyword evidence="8 12" id="KW-0378">Hydrolase</keyword>
<dbReference type="EMBL" id="JAWXYG010000009">
    <property type="protein sequence ID" value="KAK4262691.1"/>
    <property type="molecule type" value="Genomic_DNA"/>
</dbReference>
<dbReference type="Pfam" id="PF17766">
    <property type="entry name" value="fn3_6"/>
    <property type="match status" value="1"/>
</dbReference>
<sequence length="748" mass="79716">MKLIVFLHGLIFMFISCSTSSSATQNPELGETTSNLQTYIVYVIKSHDVSDEELHNWHHSLLPTTAQTQNKQRMAFSYKNVVSGFAAKLTPEEAKALEKKEEILSVKAEDIYSLHTTHTPNFLGLPQLGGLWENSNFGQGIIIGVLDTGIEPSHQSFSGEQMPAPPAKWKGFCEFNGKRTCNNKLIGARNLIKNSSLPVNPPFDHVGHGTHTSSTTAGGFVRNASVFDNAKGTAVGMAPYAHLAMYKVCEEDGCPESAILAGMDAAVEDGVDVLSLSLGGLSLPFFKDPIALGAFSAVQQGVFVACLAGNSGPQIMTMSNEAPWILTVGASSTDRKIVAVAKLGNGALYEGQSVFQPKDFSSLTLLPLVYAGANGNESSAFCAPGSLENEDVQGKIVLCEQGGFVARVAKGGVVKAAGGAAMILMNSEIGAFNPIADVHVLPATQVSYVDGLAIKNYINSTSTPTATILFNGTMIGNPLAPEVASFSSRGPSLASPGILKPDIIGPGLNILAAWPFSVDNSTPPFMIISGTSMSCPHLSGIAALLKSSHPDWSPAAIKSAIMTTADTFNLGGKPILDERLQPANLFATGAGHVNPNKANNPGLVYDIHTEDYVSYLCGLGYTDKEVGIILHRRVDCSEIKNITEAELNYPSFSILMGSSSQSYTRTVTNVGPGNSVYNLKLELPEGVVMNVNPRQINFTGMYQRVKYSVEFTPVPEEARNDDVEFSQGSLSWVSDTHTVRIPIAVIFK</sequence>
<dbReference type="InterPro" id="IPR015500">
    <property type="entry name" value="Peptidase_S8_subtilisin-rel"/>
</dbReference>
<dbReference type="SUPFAM" id="SSF52743">
    <property type="entry name" value="Subtilisin-like"/>
    <property type="match status" value="1"/>
</dbReference>
<evidence type="ECO:0000256" key="7">
    <source>
        <dbReference type="ARBA" id="ARBA00022729"/>
    </source>
</evidence>
<dbReference type="FunFam" id="3.50.30.30:FF:000005">
    <property type="entry name" value="subtilisin-like protease SBT1.5"/>
    <property type="match status" value="1"/>
</dbReference>
<dbReference type="GO" id="GO:0048046">
    <property type="term" value="C:apoplast"/>
    <property type="evidence" value="ECO:0007669"/>
    <property type="project" value="UniProtKB-SubCell"/>
</dbReference>
<keyword evidence="10" id="KW-0325">Glycoprotein</keyword>
<dbReference type="Gene3D" id="3.30.70.80">
    <property type="entry name" value="Peptidase S8 propeptide/proteinase inhibitor I9"/>
    <property type="match status" value="1"/>
</dbReference>
<evidence type="ECO:0000259" key="15">
    <source>
        <dbReference type="Pfam" id="PF02225"/>
    </source>
</evidence>
<evidence type="ECO:0000256" key="4">
    <source>
        <dbReference type="ARBA" id="ARBA00022523"/>
    </source>
</evidence>
<feature type="active site" description="Charge relay system" evidence="11 12">
    <location>
        <position position="147"/>
    </location>
</feature>
<evidence type="ECO:0000256" key="9">
    <source>
        <dbReference type="ARBA" id="ARBA00022825"/>
    </source>
</evidence>
<dbReference type="InterPro" id="IPR010259">
    <property type="entry name" value="S8pro/Inhibitor_I9"/>
</dbReference>
<dbReference type="InterPro" id="IPR041469">
    <property type="entry name" value="Subtilisin-like_FN3"/>
</dbReference>
<keyword evidence="7 13" id="KW-0732">Signal</keyword>
<evidence type="ECO:0000256" key="2">
    <source>
        <dbReference type="ARBA" id="ARBA00004271"/>
    </source>
</evidence>
<feature type="domain" description="Peptidase S8/S53" evidence="14">
    <location>
        <begin position="138"/>
        <end position="577"/>
    </location>
</feature>
<evidence type="ECO:0000256" key="8">
    <source>
        <dbReference type="ARBA" id="ARBA00022801"/>
    </source>
</evidence>
<dbReference type="PRINTS" id="PR00723">
    <property type="entry name" value="SUBTILISIN"/>
</dbReference>
<keyword evidence="19" id="KW-1185">Reference proteome</keyword>
<evidence type="ECO:0000256" key="6">
    <source>
        <dbReference type="ARBA" id="ARBA00022670"/>
    </source>
</evidence>
<keyword evidence="4" id="KW-0052">Apoplast</keyword>
<keyword evidence="5" id="KW-0964">Secreted</keyword>
<evidence type="ECO:0000313" key="19">
    <source>
        <dbReference type="Proteomes" id="UP001293593"/>
    </source>
</evidence>
<comment type="subcellular location">
    <subcellularLocation>
        <location evidence="2">Secreted</location>
        <location evidence="2">Extracellular space</location>
        <location evidence="2">Apoplast</location>
    </subcellularLocation>
</comment>
<dbReference type="CDD" id="cd04852">
    <property type="entry name" value="Peptidases_S8_3"/>
    <property type="match status" value="1"/>
</dbReference>
<dbReference type="Gene3D" id="3.50.30.30">
    <property type="match status" value="1"/>
</dbReference>
<dbReference type="GO" id="GO:0004252">
    <property type="term" value="F:serine-type endopeptidase activity"/>
    <property type="evidence" value="ECO:0007669"/>
    <property type="project" value="UniProtKB-UniRule"/>
</dbReference>
<dbReference type="PROSITE" id="PS51257">
    <property type="entry name" value="PROKAR_LIPOPROTEIN"/>
    <property type="match status" value="1"/>
</dbReference>
<feature type="active site" description="Charge relay system" evidence="11 12">
    <location>
        <position position="532"/>
    </location>
</feature>
<evidence type="ECO:0000259" key="16">
    <source>
        <dbReference type="Pfam" id="PF05922"/>
    </source>
</evidence>